<comment type="caution">
    <text evidence="1">The sequence shown here is derived from an EMBL/GenBank/DDBJ whole genome shotgun (WGS) entry which is preliminary data.</text>
</comment>
<keyword evidence="2" id="KW-1185">Reference proteome</keyword>
<gene>
    <name evidence="1" type="ORF">FLACHUCJ7_03615</name>
</gene>
<sequence>MLKMKHLLSILLILTFSFQGYSQKKGKKKPIPKTKITAVQEGGPTIEMKDEKIMPDTLQIQKGKKYVFLVDVSEFSGQGNTVEAGNDDNSEKAELKRNFPKENLEIITINKYTYVLFENKQTLDITGNGNSFQAFAYWSGKIDDKVQIKEGKRMATEFVAEQLKTKKESSYVINTRKYKKEVASLLGKNKVTSKSKEVMKELLSGYSLPFPDIEADNVPVFQQGTAKLKTLESYFLKKKGVRVPLKSVSFNNEGFPLIITYYEDEGKNKSKQELIYKDGMLTKIIKADQTTSSINYDDNKMIFTENIGDANETTVFWLENSKLLQKSYTLMTDDKFSYMNTFTEEKFENNCISYSINNVVWSYNCGGPNNKFPYIHTYTSYQNKEVLQFRKSKIEKKNDRTYDKYYSEAERADQNDNYKLWGTFHLDDFNLVDSFNFTKDGTAKTIKIDYTCYE</sequence>
<evidence type="ECO:0000313" key="2">
    <source>
        <dbReference type="Proteomes" id="UP000556700"/>
    </source>
</evidence>
<reference evidence="1 2" key="1">
    <citation type="submission" date="2020-06" db="EMBL/GenBank/DDBJ databases">
        <authorList>
            <person name="Criscuolo A."/>
        </authorList>
    </citation>
    <scope>NUCLEOTIDE SEQUENCE [LARGE SCALE GENOMIC DNA]</scope>
    <source>
        <strain evidence="2">CIP 110025</strain>
    </source>
</reference>
<name>A0A6V6Z8F5_9FLAO</name>
<protein>
    <submittedName>
        <fullName evidence="1">Uncharacterized protein</fullName>
    </submittedName>
</protein>
<proteinExistence type="predicted"/>
<dbReference type="EMBL" id="CAIJDO010000213">
    <property type="protein sequence ID" value="CAD0008068.1"/>
    <property type="molecule type" value="Genomic_DNA"/>
</dbReference>
<dbReference type="AlphaFoldDB" id="A0A6V6Z8F5"/>
<organism evidence="1 2">
    <name type="scientific">Flavobacterium chungangense</name>
    <dbReference type="NCBI Taxonomy" id="554283"/>
    <lineage>
        <taxon>Bacteria</taxon>
        <taxon>Pseudomonadati</taxon>
        <taxon>Bacteroidota</taxon>
        <taxon>Flavobacteriia</taxon>
        <taxon>Flavobacteriales</taxon>
        <taxon>Flavobacteriaceae</taxon>
        <taxon>Flavobacterium</taxon>
    </lineage>
</organism>
<dbReference type="Proteomes" id="UP000556700">
    <property type="component" value="Unassembled WGS sequence"/>
</dbReference>
<evidence type="ECO:0000313" key="1">
    <source>
        <dbReference type="EMBL" id="CAD0008068.1"/>
    </source>
</evidence>
<accession>A0A6V6Z8F5</accession>